<dbReference type="Proteomes" id="UP000660262">
    <property type="component" value="Unassembled WGS sequence"/>
</dbReference>
<evidence type="ECO:0008006" key="4">
    <source>
        <dbReference type="Google" id="ProtNLM"/>
    </source>
</evidence>
<protein>
    <recommendedName>
        <fullName evidence="4">Retrotransposon gag domain-containing protein</fullName>
    </recommendedName>
</protein>
<organism evidence="2 3">
    <name type="scientific">Pycnococcus provasolii</name>
    <dbReference type="NCBI Taxonomy" id="41880"/>
    <lineage>
        <taxon>Eukaryota</taxon>
        <taxon>Viridiplantae</taxon>
        <taxon>Chlorophyta</taxon>
        <taxon>Pseudoscourfieldiophyceae</taxon>
        <taxon>Pseudoscourfieldiales</taxon>
        <taxon>Pycnococcaceae</taxon>
        <taxon>Pycnococcus</taxon>
    </lineage>
</organism>
<keyword evidence="3" id="KW-1185">Reference proteome</keyword>
<sequence length="166" mass="19197">MTDNTSTSNTNNRVTKAALEAEVEELREQLAKLVDDTQLNSAQLSSVKRPKVLNLDITPAEKHPEVYAEWTGSLKRYLKRLQVKQPALTEKEFLLETFFKLIVNTYRIKPQGEVATELFRSARQGKRTPREYLVHLEELQLDIDIDATVDEKISPELLYYKFKTTL</sequence>
<proteinExistence type="predicted"/>
<keyword evidence="1" id="KW-0175">Coiled coil</keyword>
<evidence type="ECO:0000313" key="2">
    <source>
        <dbReference type="EMBL" id="GHP06077.1"/>
    </source>
</evidence>
<gene>
    <name evidence="2" type="ORF">PPROV_000482400</name>
</gene>
<feature type="coiled-coil region" evidence="1">
    <location>
        <begin position="9"/>
        <end position="36"/>
    </location>
</feature>
<dbReference type="EMBL" id="BNJQ01000011">
    <property type="protein sequence ID" value="GHP06077.1"/>
    <property type="molecule type" value="Genomic_DNA"/>
</dbReference>
<name>A0A830HM16_9CHLO</name>
<reference evidence="2" key="1">
    <citation type="submission" date="2020-10" db="EMBL/GenBank/DDBJ databases">
        <title>Unveiling of a novel bifunctional photoreceptor, Dualchrome1, isolated from a cosmopolitan green alga.</title>
        <authorList>
            <person name="Suzuki S."/>
            <person name="Kawachi M."/>
        </authorList>
    </citation>
    <scope>NUCLEOTIDE SEQUENCE</scope>
    <source>
        <strain evidence="2">NIES 2893</strain>
    </source>
</reference>
<accession>A0A830HM16</accession>
<comment type="caution">
    <text evidence="2">The sequence shown here is derived from an EMBL/GenBank/DDBJ whole genome shotgun (WGS) entry which is preliminary data.</text>
</comment>
<evidence type="ECO:0000256" key="1">
    <source>
        <dbReference type="SAM" id="Coils"/>
    </source>
</evidence>
<dbReference type="AlphaFoldDB" id="A0A830HM16"/>
<evidence type="ECO:0000313" key="3">
    <source>
        <dbReference type="Proteomes" id="UP000660262"/>
    </source>
</evidence>